<evidence type="ECO:0000256" key="13">
    <source>
        <dbReference type="ARBA" id="ARBA00023224"/>
    </source>
</evidence>
<dbReference type="Gene3D" id="1.20.1070.10">
    <property type="entry name" value="Rhodopsin 7-helix transmembrane proteins"/>
    <property type="match status" value="1"/>
</dbReference>
<feature type="domain" description="G-protein coupled receptors family 1 profile" evidence="16">
    <location>
        <begin position="55"/>
        <end position="315"/>
    </location>
</feature>
<feature type="region of interest" description="Disordered" evidence="14">
    <location>
        <begin position="417"/>
        <end position="437"/>
    </location>
</feature>
<evidence type="ECO:0000256" key="6">
    <source>
        <dbReference type="ARBA" id="ARBA00022989"/>
    </source>
</evidence>
<evidence type="ECO:0000256" key="7">
    <source>
        <dbReference type="ARBA" id="ARBA00022991"/>
    </source>
</evidence>
<dbReference type="PRINTS" id="PR01244">
    <property type="entry name" value="PEROPSIN"/>
</dbReference>
<evidence type="ECO:0000256" key="11">
    <source>
        <dbReference type="ARBA" id="ARBA00023170"/>
    </source>
</evidence>
<dbReference type="GO" id="GO:0016020">
    <property type="term" value="C:membrane"/>
    <property type="evidence" value="ECO:0007669"/>
    <property type="project" value="UniProtKB-SubCell"/>
</dbReference>
<evidence type="ECO:0000256" key="9">
    <source>
        <dbReference type="ARBA" id="ARBA00023136"/>
    </source>
</evidence>
<protein>
    <recommendedName>
        <fullName evidence="16">G-protein coupled receptors family 1 profile domain-containing protein</fullName>
    </recommendedName>
</protein>
<dbReference type="FunCoup" id="C3ZBH0">
    <property type="interactions" value="4"/>
</dbReference>
<keyword evidence="3" id="KW-0716">Sensory transduction</keyword>
<gene>
    <name evidence="17" type="ORF">BRAFLDRAFT_65045</name>
</gene>
<dbReference type="PRINTS" id="PR00237">
    <property type="entry name" value="GPCRRHODOPSN"/>
</dbReference>
<evidence type="ECO:0000256" key="15">
    <source>
        <dbReference type="SAM" id="Phobius"/>
    </source>
</evidence>
<evidence type="ECO:0000256" key="5">
    <source>
        <dbReference type="ARBA" id="ARBA00022925"/>
    </source>
</evidence>
<evidence type="ECO:0000313" key="17">
    <source>
        <dbReference type="EMBL" id="EEN50207.1"/>
    </source>
</evidence>
<dbReference type="GO" id="GO:0007602">
    <property type="term" value="P:phototransduction"/>
    <property type="evidence" value="ECO:0007669"/>
    <property type="project" value="UniProtKB-KW"/>
</dbReference>
<keyword evidence="7" id="KW-0157">Chromophore</keyword>
<evidence type="ECO:0000256" key="10">
    <source>
        <dbReference type="ARBA" id="ARBA00023157"/>
    </source>
</evidence>
<keyword evidence="10" id="KW-1015">Disulfide bond</keyword>
<evidence type="ECO:0000256" key="14">
    <source>
        <dbReference type="SAM" id="MobiDB-lite"/>
    </source>
</evidence>
<feature type="transmembrane region" description="Helical" evidence="15">
    <location>
        <begin position="39"/>
        <end position="61"/>
    </location>
</feature>
<keyword evidence="2" id="KW-0600">Photoreceptor protein</keyword>
<comment type="subcellular location">
    <subcellularLocation>
        <location evidence="1">Membrane</location>
        <topology evidence="1">Multi-pass membrane protein</topology>
    </subcellularLocation>
</comment>
<evidence type="ECO:0000256" key="1">
    <source>
        <dbReference type="ARBA" id="ARBA00004141"/>
    </source>
</evidence>
<dbReference type="InterPro" id="IPR002962">
    <property type="entry name" value="Peropsin"/>
</dbReference>
<dbReference type="CDD" id="cd15074">
    <property type="entry name" value="7tmA_Opsin5_neuropsin"/>
    <property type="match status" value="1"/>
</dbReference>
<keyword evidence="4 15" id="KW-0812">Transmembrane</keyword>
<dbReference type="SUPFAM" id="SSF81321">
    <property type="entry name" value="Family A G protein-coupled receptor-like"/>
    <property type="match status" value="1"/>
</dbReference>
<proteinExistence type="predicted"/>
<dbReference type="InParanoid" id="C3ZBH0"/>
<evidence type="ECO:0000256" key="4">
    <source>
        <dbReference type="ARBA" id="ARBA00022692"/>
    </source>
</evidence>
<dbReference type="InterPro" id="IPR027430">
    <property type="entry name" value="Retinal_BS"/>
</dbReference>
<keyword evidence="5" id="KW-0681">Retinal protein</keyword>
<dbReference type="PROSITE" id="PS50262">
    <property type="entry name" value="G_PROTEIN_RECEP_F1_2"/>
    <property type="match status" value="1"/>
</dbReference>
<keyword evidence="9 15" id="KW-0472">Membrane</keyword>
<feature type="transmembrane region" description="Helical" evidence="15">
    <location>
        <begin position="156"/>
        <end position="179"/>
    </location>
</feature>
<keyword evidence="12" id="KW-0325">Glycoprotein</keyword>
<dbReference type="eggNOG" id="KOG3656">
    <property type="taxonomic scope" value="Eukaryota"/>
</dbReference>
<keyword evidence="8" id="KW-0297">G-protein coupled receptor</keyword>
<dbReference type="InterPro" id="IPR000276">
    <property type="entry name" value="GPCR_Rhodpsn"/>
</dbReference>
<dbReference type="Pfam" id="PF00001">
    <property type="entry name" value="7tm_1"/>
    <property type="match status" value="1"/>
</dbReference>
<feature type="transmembrane region" description="Helical" evidence="15">
    <location>
        <begin position="73"/>
        <end position="93"/>
    </location>
</feature>
<dbReference type="InterPro" id="IPR050125">
    <property type="entry name" value="GPCR_opsins"/>
</dbReference>
<evidence type="ECO:0000256" key="3">
    <source>
        <dbReference type="ARBA" id="ARBA00022606"/>
    </source>
</evidence>
<feature type="region of interest" description="Disordered" evidence="14">
    <location>
        <begin position="335"/>
        <end position="354"/>
    </location>
</feature>
<keyword evidence="11" id="KW-0675">Receptor</keyword>
<organism>
    <name type="scientific">Branchiostoma floridae</name>
    <name type="common">Florida lancelet</name>
    <name type="synonym">Amphioxus</name>
    <dbReference type="NCBI Taxonomy" id="7739"/>
    <lineage>
        <taxon>Eukaryota</taxon>
        <taxon>Metazoa</taxon>
        <taxon>Chordata</taxon>
        <taxon>Cephalochordata</taxon>
        <taxon>Leptocardii</taxon>
        <taxon>Amphioxiformes</taxon>
        <taxon>Branchiostomatidae</taxon>
        <taxon>Branchiostoma</taxon>
    </lineage>
</organism>
<feature type="compositionally biased region" description="Basic and acidic residues" evidence="14">
    <location>
        <begin position="422"/>
        <end position="431"/>
    </location>
</feature>
<dbReference type="GO" id="GO:0004930">
    <property type="term" value="F:G protein-coupled receptor activity"/>
    <property type="evidence" value="ECO:0007669"/>
    <property type="project" value="UniProtKB-KW"/>
</dbReference>
<dbReference type="GO" id="GO:0007601">
    <property type="term" value="P:visual perception"/>
    <property type="evidence" value="ECO:0007669"/>
    <property type="project" value="InterPro"/>
</dbReference>
<feature type="transmembrane region" description="Helical" evidence="15">
    <location>
        <begin position="199"/>
        <end position="227"/>
    </location>
</feature>
<evidence type="ECO:0000256" key="12">
    <source>
        <dbReference type="ARBA" id="ARBA00023180"/>
    </source>
</evidence>
<keyword evidence="6 15" id="KW-1133">Transmembrane helix</keyword>
<dbReference type="PANTHER" id="PTHR24240">
    <property type="entry name" value="OPSIN"/>
    <property type="match status" value="1"/>
</dbReference>
<keyword evidence="13" id="KW-0807">Transducer</keyword>
<name>C3ZBH0_BRAFL</name>
<reference evidence="17" key="1">
    <citation type="journal article" date="2008" name="Nature">
        <title>The amphioxus genome and the evolution of the chordate karyotype.</title>
        <authorList>
            <consortium name="US DOE Joint Genome Institute (JGI-PGF)"/>
            <person name="Putnam N.H."/>
            <person name="Butts T."/>
            <person name="Ferrier D.E.K."/>
            <person name="Furlong R.F."/>
            <person name="Hellsten U."/>
            <person name="Kawashima T."/>
            <person name="Robinson-Rechavi M."/>
            <person name="Shoguchi E."/>
            <person name="Terry A."/>
            <person name="Yu J.-K."/>
            <person name="Benito-Gutierrez E.L."/>
            <person name="Dubchak I."/>
            <person name="Garcia-Fernandez J."/>
            <person name="Gibson-Brown J.J."/>
            <person name="Grigoriev I.V."/>
            <person name="Horton A.C."/>
            <person name="de Jong P.J."/>
            <person name="Jurka J."/>
            <person name="Kapitonov V.V."/>
            <person name="Kohara Y."/>
            <person name="Kuroki Y."/>
            <person name="Lindquist E."/>
            <person name="Lucas S."/>
            <person name="Osoegawa K."/>
            <person name="Pennacchio L.A."/>
            <person name="Salamov A.A."/>
            <person name="Satou Y."/>
            <person name="Sauka-Spengler T."/>
            <person name="Schmutz J."/>
            <person name="Shin-I T."/>
            <person name="Toyoda A."/>
            <person name="Bronner-Fraser M."/>
            <person name="Fujiyama A."/>
            <person name="Holland L.Z."/>
            <person name="Holland P.W.H."/>
            <person name="Satoh N."/>
            <person name="Rokhsar D.S."/>
        </authorList>
    </citation>
    <scope>NUCLEOTIDE SEQUENCE [LARGE SCALE GENOMIC DNA]</scope>
    <source>
        <strain evidence="17">S238N-H82</strain>
        <tissue evidence="17">Testes</tissue>
    </source>
</reference>
<dbReference type="AlphaFoldDB" id="C3ZBH0"/>
<feature type="transmembrane region" description="Helical" evidence="15">
    <location>
        <begin position="374"/>
        <end position="395"/>
    </location>
</feature>
<dbReference type="InterPro" id="IPR017452">
    <property type="entry name" value="GPCR_Rhodpsn_7TM"/>
</dbReference>
<evidence type="ECO:0000259" key="16">
    <source>
        <dbReference type="PROSITE" id="PS50262"/>
    </source>
</evidence>
<dbReference type="EMBL" id="GG666603">
    <property type="protein sequence ID" value="EEN50207.1"/>
    <property type="molecule type" value="Genomic_DNA"/>
</dbReference>
<sequence length="579" mass="63426">MATTPGLPLDGLAPTGRGVTAADTLDDAFASKLSREADIVIGVYLLLIGTGSILGNGRVLWLSYRNWAKLRPVELFVVSLAVTDVGISVFGYPFAASSSLLGRWSFGSAGCTWYGFTGFFFGLTSIANMALMSIMRFMIVYKGYPGPYPSRRATSALIAAAWLYGLFWACAPLAGWSQYHVEPFGLSCTVDWGSFSRDAGGMSFIICLLVFCVAIPVTAIMASYVAISAIYRQAKKSIAGHLQDNSAMCKKRNKLERSITLMALAVCGGFLLAWLPYAVVGLWSAVAGVDAVPLALASAAPLFAKSSSLWNPIIYLGMNDRFSAELGREHSYLPATGVRTTGPPAEDNQAEGDDVSSPSLLSFRRLFWNWKKSNAMRTLVVLTWISTIFPLLLAAPQADPRTTYKVSRWDEAWRPQRFGRSGRGDTKDGWRPQRFGRGRYEQGWRPQRFGRNEGLAGLREVLDGEAFPLLQMTRTDLRHDLPGIGYTPGTAHGSLRALPLLRLYDRGALQLINGAAKQSSTNPPSLRMIRAAAESLQGFARGGDQQDEEEMFAPPRSTDDWLAEIQRLGLRGRKRRDVS</sequence>
<feature type="transmembrane region" description="Helical" evidence="15">
    <location>
        <begin position="113"/>
        <end position="135"/>
    </location>
</feature>
<dbReference type="GO" id="GO:0009881">
    <property type="term" value="F:photoreceptor activity"/>
    <property type="evidence" value="ECO:0007669"/>
    <property type="project" value="UniProtKB-KW"/>
</dbReference>
<dbReference type="FunFam" id="1.20.1070.10:FF:000988">
    <property type="entry name" value="Uncharacterized protein"/>
    <property type="match status" value="1"/>
</dbReference>
<dbReference type="PROSITE" id="PS00238">
    <property type="entry name" value="OPSIN"/>
    <property type="match status" value="1"/>
</dbReference>
<evidence type="ECO:0000256" key="2">
    <source>
        <dbReference type="ARBA" id="ARBA00022543"/>
    </source>
</evidence>
<feature type="transmembrane region" description="Helical" evidence="15">
    <location>
        <begin position="258"/>
        <end position="277"/>
    </location>
</feature>
<accession>C3ZBH0</accession>
<evidence type="ECO:0000256" key="8">
    <source>
        <dbReference type="ARBA" id="ARBA00023040"/>
    </source>
</evidence>